<dbReference type="PANTHER" id="PTHR30514:SF21">
    <property type="entry name" value="RPIR-FAMILY TRANSCRIPTIONAL REGULATOR"/>
    <property type="match status" value="1"/>
</dbReference>
<protein>
    <submittedName>
        <fullName evidence="6">Transcriptional regulator</fullName>
    </submittedName>
</protein>
<proteinExistence type="predicted"/>
<dbReference type="EMBL" id="JQBR01000002">
    <property type="protein sequence ID" value="KRN67256.1"/>
    <property type="molecule type" value="Genomic_DNA"/>
</dbReference>
<dbReference type="STRING" id="319652.IV80_GL000792"/>
<dbReference type="GO" id="GO:1901135">
    <property type="term" value="P:carbohydrate derivative metabolic process"/>
    <property type="evidence" value="ECO:0007669"/>
    <property type="project" value="InterPro"/>
</dbReference>
<dbReference type="InterPro" id="IPR001347">
    <property type="entry name" value="SIS_dom"/>
</dbReference>
<comment type="caution">
    <text evidence="6">The sequence shown here is derived from an EMBL/GenBank/DDBJ whole genome shotgun (WGS) entry which is preliminary data.</text>
</comment>
<evidence type="ECO:0000313" key="7">
    <source>
        <dbReference type="Proteomes" id="UP000051568"/>
    </source>
</evidence>
<evidence type="ECO:0000313" key="6">
    <source>
        <dbReference type="EMBL" id="KRN67256.1"/>
    </source>
</evidence>
<dbReference type="PANTHER" id="PTHR30514">
    <property type="entry name" value="GLUCOKINASE"/>
    <property type="match status" value="1"/>
</dbReference>
<organism evidence="6 7">
    <name type="scientific">Pediococcus cellicola</name>
    <dbReference type="NCBI Taxonomy" id="319652"/>
    <lineage>
        <taxon>Bacteria</taxon>
        <taxon>Bacillati</taxon>
        <taxon>Bacillota</taxon>
        <taxon>Bacilli</taxon>
        <taxon>Lactobacillales</taxon>
        <taxon>Lactobacillaceae</taxon>
        <taxon>Pediococcus</taxon>
    </lineage>
</organism>
<dbReference type="InterPro" id="IPR009057">
    <property type="entry name" value="Homeodomain-like_sf"/>
</dbReference>
<dbReference type="InterPro" id="IPR047640">
    <property type="entry name" value="RpiR-like"/>
</dbReference>
<dbReference type="Gene3D" id="3.40.50.10490">
    <property type="entry name" value="Glucose-6-phosphate isomerase like protein, domain 1"/>
    <property type="match status" value="1"/>
</dbReference>
<dbReference type="AlphaFoldDB" id="A0A0R2IQB1"/>
<reference evidence="6 7" key="1">
    <citation type="journal article" date="2015" name="Genome Announc.">
        <title>Expanding the biotechnology potential of lactobacilli through comparative genomics of 213 strains and associated genera.</title>
        <authorList>
            <person name="Sun Z."/>
            <person name="Harris H.M."/>
            <person name="McCann A."/>
            <person name="Guo C."/>
            <person name="Argimon S."/>
            <person name="Zhang W."/>
            <person name="Yang X."/>
            <person name="Jeffery I.B."/>
            <person name="Cooney J.C."/>
            <person name="Kagawa T.F."/>
            <person name="Liu W."/>
            <person name="Song Y."/>
            <person name="Salvetti E."/>
            <person name="Wrobel A."/>
            <person name="Rasinkangas P."/>
            <person name="Parkhill J."/>
            <person name="Rea M.C."/>
            <person name="O'Sullivan O."/>
            <person name="Ritari J."/>
            <person name="Douillard F.P."/>
            <person name="Paul Ross R."/>
            <person name="Yang R."/>
            <person name="Briner A.E."/>
            <person name="Felis G.E."/>
            <person name="de Vos W.M."/>
            <person name="Barrangou R."/>
            <person name="Klaenhammer T.R."/>
            <person name="Caufield P.W."/>
            <person name="Cui Y."/>
            <person name="Zhang H."/>
            <person name="O'Toole P.W."/>
        </authorList>
    </citation>
    <scope>NUCLEOTIDE SEQUENCE [LARGE SCALE GENOMIC DNA]</scope>
    <source>
        <strain evidence="6 7">DSM 17757</strain>
    </source>
</reference>
<dbReference type="Pfam" id="PF01418">
    <property type="entry name" value="HTH_6"/>
    <property type="match status" value="1"/>
</dbReference>
<dbReference type="GO" id="GO:0003700">
    <property type="term" value="F:DNA-binding transcription factor activity"/>
    <property type="evidence" value="ECO:0007669"/>
    <property type="project" value="InterPro"/>
</dbReference>
<feature type="domain" description="SIS" evidence="5">
    <location>
        <begin position="131"/>
        <end position="276"/>
    </location>
</feature>
<keyword evidence="1" id="KW-0805">Transcription regulation</keyword>
<evidence type="ECO:0000259" key="4">
    <source>
        <dbReference type="PROSITE" id="PS51071"/>
    </source>
</evidence>
<gene>
    <name evidence="6" type="ORF">IV80_GL000792</name>
</gene>
<evidence type="ECO:0000259" key="5">
    <source>
        <dbReference type="PROSITE" id="PS51464"/>
    </source>
</evidence>
<sequence length="276" mass="31400">MFSKRAIMNSNLKNSLHSGGYLVKESSLSTSESYLWQYVQEHASEIVNTSIIELSEKANVSTATIVRTMKKMGYSGYTPFRQEAIRKLSNQEQDFKVLKETDHEIRAAILKNQYEVDNTIRNLNIGVMEDAIQKVNNAKHVYIFARGLSKLIGEDILLKFELLGKDAQLHDDPNIIKTLSKQIKSRHTVVIFLTLNGNTPELVKAAQSLAKNEVTTITFTCNSRGNIIPYSDLIFLGVKSAESYFPKYEIRSRLPLQILTRIFLDAFAIRIQEHQN</sequence>
<dbReference type="Gene3D" id="1.10.10.10">
    <property type="entry name" value="Winged helix-like DNA-binding domain superfamily/Winged helix DNA-binding domain"/>
    <property type="match status" value="1"/>
</dbReference>
<dbReference type="InterPro" id="IPR036388">
    <property type="entry name" value="WH-like_DNA-bd_sf"/>
</dbReference>
<evidence type="ECO:0000256" key="3">
    <source>
        <dbReference type="ARBA" id="ARBA00023163"/>
    </source>
</evidence>
<dbReference type="GO" id="GO:0097367">
    <property type="term" value="F:carbohydrate derivative binding"/>
    <property type="evidence" value="ECO:0007669"/>
    <property type="project" value="InterPro"/>
</dbReference>
<dbReference type="Proteomes" id="UP000051568">
    <property type="component" value="Unassembled WGS sequence"/>
</dbReference>
<keyword evidence="7" id="KW-1185">Reference proteome</keyword>
<accession>A0A0R2IQB1</accession>
<dbReference type="GO" id="GO:0003677">
    <property type="term" value="F:DNA binding"/>
    <property type="evidence" value="ECO:0007669"/>
    <property type="project" value="UniProtKB-KW"/>
</dbReference>
<dbReference type="InterPro" id="IPR046348">
    <property type="entry name" value="SIS_dom_sf"/>
</dbReference>
<dbReference type="PROSITE" id="PS51464">
    <property type="entry name" value="SIS"/>
    <property type="match status" value="1"/>
</dbReference>
<dbReference type="CDD" id="cd05013">
    <property type="entry name" value="SIS_RpiR"/>
    <property type="match status" value="1"/>
</dbReference>
<dbReference type="Pfam" id="PF01380">
    <property type="entry name" value="SIS"/>
    <property type="match status" value="1"/>
</dbReference>
<dbReference type="PROSITE" id="PS51071">
    <property type="entry name" value="HTH_RPIR"/>
    <property type="match status" value="1"/>
</dbReference>
<keyword evidence="3" id="KW-0804">Transcription</keyword>
<dbReference type="InterPro" id="IPR000281">
    <property type="entry name" value="HTH_RpiR"/>
</dbReference>
<dbReference type="PATRIC" id="fig|319652.3.peg.800"/>
<evidence type="ECO:0000256" key="1">
    <source>
        <dbReference type="ARBA" id="ARBA00023015"/>
    </source>
</evidence>
<name>A0A0R2IQB1_9LACO</name>
<keyword evidence="2" id="KW-0238">DNA-binding</keyword>
<feature type="domain" description="HTH rpiR-type" evidence="4">
    <location>
        <begin position="15"/>
        <end position="91"/>
    </location>
</feature>
<dbReference type="SUPFAM" id="SSF46689">
    <property type="entry name" value="Homeodomain-like"/>
    <property type="match status" value="1"/>
</dbReference>
<dbReference type="SUPFAM" id="SSF53697">
    <property type="entry name" value="SIS domain"/>
    <property type="match status" value="1"/>
</dbReference>
<dbReference type="InterPro" id="IPR035472">
    <property type="entry name" value="RpiR-like_SIS"/>
</dbReference>
<evidence type="ECO:0000256" key="2">
    <source>
        <dbReference type="ARBA" id="ARBA00023125"/>
    </source>
</evidence>